<organism evidence="1 2">
    <name type="scientific">Gossypium arboreum</name>
    <name type="common">Tree cotton</name>
    <name type="synonym">Gossypium nanking</name>
    <dbReference type="NCBI Taxonomy" id="29729"/>
    <lineage>
        <taxon>Eukaryota</taxon>
        <taxon>Viridiplantae</taxon>
        <taxon>Streptophyta</taxon>
        <taxon>Embryophyta</taxon>
        <taxon>Tracheophyta</taxon>
        <taxon>Spermatophyta</taxon>
        <taxon>Magnoliopsida</taxon>
        <taxon>eudicotyledons</taxon>
        <taxon>Gunneridae</taxon>
        <taxon>Pentapetalae</taxon>
        <taxon>rosids</taxon>
        <taxon>malvids</taxon>
        <taxon>Malvales</taxon>
        <taxon>Malvaceae</taxon>
        <taxon>Malvoideae</taxon>
        <taxon>Gossypium</taxon>
    </lineage>
</organism>
<reference evidence="1 2" key="1">
    <citation type="submission" date="2023-03" db="EMBL/GenBank/DDBJ databases">
        <title>WGS of Gossypium arboreum.</title>
        <authorList>
            <person name="Yu D."/>
        </authorList>
    </citation>
    <scope>NUCLEOTIDE SEQUENCE [LARGE SCALE GENOMIC DNA]</scope>
    <source>
        <tissue evidence="1">Leaf</tissue>
    </source>
</reference>
<gene>
    <name evidence="1" type="ORF">PVK06_030914</name>
</gene>
<accession>A0ABR0NQ56</accession>
<evidence type="ECO:0000313" key="2">
    <source>
        <dbReference type="Proteomes" id="UP001358586"/>
    </source>
</evidence>
<comment type="caution">
    <text evidence="1">The sequence shown here is derived from an EMBL/GenBank/DDBJ whole genome shotgun (WGS) entry which is preliminary data.</text>
</comment>
<sequence length="123" mass="14073">MMIPRKIRDEIERLVKQFIWGSSERKKNIALGRVLSNVERVRRALSNDPSCLIYGFHSKDILHILRDCPAAKDVWAQVADCLAKQALIEKANLQVLEVPPEMARTFIDRDKFIGVTFAQALIL</sequence>
<protein>
    <recommendedName>
        <fullName evidence="3">Reverse transcriptase</fullName>
    </recommendedName>
</protein>
<proteinExistence type="predicted"/>
<dbReference type="EMBL" id="JARKNE010000009">
    <property type="protein sequence ID" value="KAK5803269.1"/>
    <property type="molecule type" value="Genomic_DNA"/>
</dbReference>
<keyword evidence="2" id="KW-1185">Reference proteome</keyword>
<evidence type="ECO:0008006" key="3">
    <source>
        <dbReference type="Google" id="ProtNLM"/>
    </source>
</evidence>
<dbReference type="Proteomes" id="UP001358586">
    <property type="component" value="Chromosome 9"/>
</dbReference>
<name>A0ABR0NQ56_GOSAR</name>
<evidence type="ECO:0000313" key="1">
    <source>
        <dbReference type="EMBL" id="KAK5803269.1"/>
    </source>
</evidence>